<dbReference type="Proteomes" id="UP000593562">
    <property type="component" value="Unassembled WGS sequence"/>
</dbReference>
<accession>A0A7J7DZY1</accession>
<comment type="caution">
    <text evidence="1">The sequence shown here is derived from an EMBL/GenBank/DDBJ whole genome shotgun (WGS) entry which is preliminary data.</text>
</comment>
<protein>
    <submittedName>
        <fullName evidence="1">Uncharacterized protein</fullName>
    </submittedName>
</protein>
<dbReference type="AlphaFoldDB" id="A0A7J7DZY1"/>
<dbReference type="PANTHER" id="PTHR34197:SF3">
    <property type="entry name" value="DUF740 FAMILY PROTEIN"/>
    <property type="match status" value="1"/>
</dbReference>
<dbReference type="InParanoid" id="A0A7J7DZY1"/>
<proteinExistence type="predicted"/>
<sequence length="318" mass="35725">MKERGKAVEMYNRDDFFSEYSSSSALQCQNHPQWSSVGLCAYCLEDRLMQLLCSNCEEQHRSCSSNRNSNAVEVGSVGRMSFLIENEQQDQPNSKPKIGTDNKTNELFLFKRSSSSCAEIKRKGKFWRIESWFGKKREKNCERNSVGGGIDEKRDLWIVDCMGVSRSRSLCSFRGGGFHGSADGGDMMSFSGARSSISAARRSGFSEVEPRRSGYDSERRDSTSLNGATRRIFSLKEGNFISVDGSGFIDLKFDLPSEGKTGFSALKQSVQLDTDSAFGSMREDVIGREGDLIRGIKNSRKSYKSWRWIFTRAPSKCK</sequence>
<reference evidence="1 2" key="1">
    <citation type="journal article" date="2020" name="Nat. Commun.">
        <title>Genome of Tripterygium wilfordii and identification of cytochrome P450 involved in triptolide biosynthesis.</title>
        <authorList>
            <person name="Tu L."/>
            <person name="Su P."/>
            <person name="Zhang Z."/>
            <person name="Gao L."/>
            <person name="Wang J."/>
            <person name="Hu T."/>
            <person name="Zhou J."/>
            <person name="Zhang Y."/>
            <person name="Zhao Y."/>
            <person name="Liu Y."/>
            <person name="Song Y."/>
            <person name="Tong Y."/>
            <person name="Lu Y."/>
            <person name="Yang J."/>
            <person name="Xu C."/>
            <person name="Jia M."/>
            <person name="Peters R.J."/>
            <person name="Huang L."/>
            <person name="Gao W."/>
        </authorList>
    </citation>
    <scope>NUCLEOTIDE SEQUENCE [LARGE SCALE GENOMIC DNA]</scope>
    <source>
        <strain evidence="2">cv. XIE 37</strain>
        <tissue evidence="1">Leaf</tissue>
    </source>
</reference>
<dbReference type="PANTHER" id="PTHR34197">
    <property type="entry name" value="OS04G0591300 PROTEIN"/>
    <property type="match status" value="1"/>
</dbReference>
<keyword evidence="2" id="KW-1185">Reference proteome</keyword>
<dbReference type="FunCoup" id="A0A7J7DZY1">
    <property type="interactions" value="58"/>
</dbReference>
<dbReference type="OrthoDB" id="1931940at2759"/>
<evidence type="ECO:0000313" key="2">
    <source>
        <dbReference type="Proteomes" id="UP000593562"/>
    </source>
</evidence>
<name>A0A7J7DZY1_TRIWF</name>
<gene>
    <name evidence="1" type="ORF">HS088_TW02G00991</name>
</gene>
<dbReference type="EMBL" id="JAAARO010000002">
    <property type="protein sequence ID" value="KAF5751972.1"/>
    <property type="molecule type" value="Genomic_DNA"/>
</dbReference>
<evidence type="ECO:0000313" key="1">
    <source>
        <dbReference type="EMBL" id="KAF5751972.1"/>
    </source>
</evidence>
<organism evidence="1 2">
    <name type="scientific">Tripterygium wilfordii</name>
    <name type="common">Thunder God vine</name>
    <dbReference type="NCBI Taxonomy" id="458696"/>
    <lineage>
        <taxon>Eukaryota</taxon>
        <taxon>Viridiplantae</taxon>
        <taxon>Streptophyta</taxon>
        <taxon>Embryophyta</taxon>
        <taxon>Tracheophyta</taxon>
        <taxon>Spermatophyta</taxon>
        <taxon>Magnoliopsida</taxon>
        <taxon>eudicotyledons</taxon>
        <taxon>Gunneridae</taxon>
        <taxon>Pentapetalae</taxon>
        <taxon>rosids</taxon>
        <taxon>fabids</taxon>
        <taxon>Celastrales</taxon>
        <taxon>Celastraceae</taxon>
        <taxon>Tripterygium</taxon>
    </lineage>
</organism>